<feature type="signal peptide" evidence="5">
    <location>
        <begin position="1"/>
        <end position="20"/>
    </location>
</feature>
<keyword evidence="7" id="KW-1185">Reference proteome</keyword>
<evidence type="ECO:0000313" key="7">
    <source>
        <dbReference type="Proteomes" id="UP000294835"/>
    </source>
</evidence>
<accession>A0A4R2Q4E9</accession>
<dbReference type="NCBIfam" id="TIGR01256">
    <property type="entry name" value="modA"/>
    <property type="match status" value="1"/>
</dbReference>
<gene>
    <name evidence="6" type="ORF">EV662_102527</name>
</gene>
<evidence type="ECO:0000256" key="1">
    <source>
        <dbReference type="ARBA" id="ARBA00009175"/>
    </source>
</evidence>
<dbReference type="PANTHER" id="PTHR30632">
    <property type="entry name" value="MOLYBDATE-BINDING PERIPLASMIC PROTEIN"/>
    <property type="match status" value="1"/>
</dbReference>
<dbReference type="GO" id="GO:0030973">
    <property type="term" value="F:molybdate ion binding"/>
    <property type="evidence" value="ECO:0007669"/>
    <property type="project" value="TreeGrafter"/>
</dbReference>
<dbReference type="OrthoDB" id="9785015at2"/>
<dbReference type="RefSeq" id="WP_132461162.1">
    <property type="nucleotide sequence ID" value="NZ_SLXP01000002.1"/>
</dbReference>
<dbReference type="PANTHER" id="PTHR30632:SF17">
    <property type="entry name" value="MOLYBDATE-BINDING PROTEIN MODA"/>
    <property type="match status" value="1"/>
</dbReference>
<sequence length="248" mass="25248">MRRLIALALAVLALAAPARAEPLFAYAGAGLRPALQPLAEQFEAETGTKVLVEYGGTGQILARFRTTGRGDVFVSGSAFFTDQLTAEGRIAEVQTLAVHSVAIGVSAAAADRVRGLDDLAQPGLRVALGDPQAMALGRTAEAILAACADAPAVHANTVVRATTLQQLALYVGQGDVDATILTTSAARPQGAAIVTVPVPPRCYTPERITAGLLDTATAPEAARAFLAFLASETGQAAFAAAGFGPAAE</sequence>
<dbReference type="PIRSF" id="PIRSF004846">
    <property type="entry name" value="ModA"/>
    <property type="match status" value="1"/>
</dbReference>
<evidence type="ECO:0000313" key="6">
    <source>
        <dbReference type="EMBL" id="TCP43329.1"/>
    </source>
</evidence>
<keyword evidence="2 4" id="KW-0479">Metal-binding</keyword>
<comment type="similarity">
    <text evidence="1">Belongs to the bacterial solute-binding protein ModA family.</text>
</comment>
<dbReference type="EMBL" id="SLXP01000002">
    <property type="protein sequence ID" value="TCP43329.1"/>
    <property type="molecule type" value="Genomic_DNA"/>
</dbReference>
<keyword evidence="3 5" id="KW-0732">Signal</keyword>
<name>A0A4R2Q4E9_9RHOB</name>
<dbReference type="GO" id="GO:0015689">
    <property type="term" value="P:molybdate ion transport"/>
    <property type="evidence" value="ECO:0007669"/>
    <property type="project" value="InterPro"/>
</dbReference>
<dbReference type="SUPFAM" id="SSF53850">
    <property type="entry name" value="Periplasmic binding protein-like II"/>
    <property type="match status" value="1"/>
</dbReference>
<keyword evidence="4" id="KW-0500">Molybdenum</keyword>
<protein>
    <submittedName>
        <fullName evidence="6">Molybdate transport system substrate-binding protein</fullName>
    </submittedName>
</protein>
<evidence type="ECO:0000256" key="5">
    <source>
        <dbReference type="SAM" id="SignalP"/>
    </source>
</evidence>
<dbReference type="AlphaFoldDB" id="A0A4R2Q4E9"/>
<dbReference type="GO" id="GO:0030288">
    <property type="term" value="C:outer membrane-bounded periplasmic space"/>
    <property type="evidence" value="ECO:0007669"/>
    <property type="project" value="TreeGrafter"/>
</dbReference>
<evidence type="ECO:0000256" key="4">
    <source>
        <dbReference type="PIRSR" id="PIRSR004846-1"/>
    </source>
</evidence>
<comment type="caution">
    <text evidence="6">The sequence shown here is derived from an EMBL/GenBank/DDBJ whole genome shotgun (WGS) entry which is preliminary data.</text>
</comment>
<evidence type="ECO:0000256" key="2">
    <source>
        <dbReference type="ARBA" id="ARBA00022723"/>
    </source>
</evidence>
<reference evidence="6 7" key="1">
    <citation type="submission" date="2019-03" db="EMBL/GenBank/DDBJ databases">
        <title>Genomic Encyclopedia of Type Strains, Phase IV (KMG-IV): sequencing the most valuable type-strain genomes for metagenomic binning, comparative biology and taxonomic classification.</title>
        <authorList>
            <person name="Goeker M."/>
        </authorList>
    </citation>
    <scope>NUCLEOTIDE SEQUENCE [LARGE SCALE GENOMIC DNA]</scope>
    <source>
        <strain evidence="6 7">DSM 18063</strain>
    </source>
</reference>
<evidence type="ECO:0000256" key="3">
    <source>
        <dbReference type="ARBA" id="ARBA00022729"/>
    </source>
</evidence>
<feature type="binding site" evidence="4">
    <location>
        <position position="57"/>
    </location>
    <ligand>
        <name>molybdate</name>
        <dbReference type="ChEBI" id="CHEBI:36264"/>
    </ligand>
</feature>
<organism evidence="6 7">
    <name type="scientific">Rhodovulum marinum</name>
    <dbReference type="NCBI Taxonomy" id="320662"/>
    <lineage>
        <taxon>Bacteria</taxon>
        <taxon>Pseudomonadati</taxon>
        <taxon>Pseudomonadota</taxon>
        <taxon>Alphaproteobacteria</taxon>
        <taxon>Rhodobacterales</taxon>
        <taxon>Paracoccaceae</taxon>
        <taxon>Rhodovulum</taxon>
    </lineage>
</organism>
<feature type="chain" id="PRO_5020296215" evidence="5">
    <location>
        <begin position="21"/>
        <end position="248"/>
    </location>
</feature>
<dbReference type="InterPro" id="IPR050682">
    <property type="entry name" value="ModA/WtpA"/>
</dbReference>
<dbReference type="Gene3D" id="3.40.190.10">
    <property type="entry name" value="Periplasmic binding protein-like II"/>
    <property type="match status" value="2"/>
</dbReference>
<proteinExistence type="inferred from homology"/>
<dbReference type="Proteomes" id="UP000294835">
    <property type="component" value="Unassembled WGS sequence"/>
</dbReference>
<dbReference type="InterPro" id="IPR005950">
    <property type="entry name" value="ModA"/>
</dbReference>
<dbReference type="GO" id="GO:0046872">
    <property type="term" value="F:metal ion binding"/>
    <property type="evidence" value="ECO:0007669"/>
    <property type="project" value="UniProtKB-KW"/>
</dbReference>
<dbReference type="Pfam" id="PF13531">
    <property type="entry name" value="SBP_bac_11"/>
    <property type="match status" value="1"/>
</dbReference>